<dbReference type="Proteomes" id="UP000255234">
    <property type="component" value="Unassembled WGS sequence"/>
</dbReference>
<dbReference type="RefSeq" id="WP_015561792.1">
    <property type="nucleotide sequence ID" value="NZ_UGPP01000001.1"/>
</dbReference>
<proteinExistence type="predicted"/>
<evidence type="ECO:0000313" key="2">
    <source>
        <dbReference type="EMBL" id="STY72150.1"/>
    </source>
</evidence>
<gene>
    <name evidence="2" type="ORF">NCTC10571_02341</name>
</gene>
<dbReference type="STRING" id="1122216.GCA_000423385_01682"/>
<protein>
    <submittedName>
        <fullName evidence="2">Uncharacterized protein</fullName>
    </submittedName>
</protein>
<organism evidence="2 3">
    <name type="scientific">Megamonas hypermegale</name>
    <dbReference type="NCBI Taxonomy" id="158847"/>
    <lineage>
        <taxon>Bacteria</taxon>
        <taxon>Bacillati</taxon>
        <taxon>Bacillota</taxon>
        <taxon>Negativicutes</taxon>
        <taxon>Selenomonadales</taxon>
        <taxon>Selenomonadaceae</taxon>
        <taxon>Megamonas</taxon>
    </lineage>
</organism>
<name>A0A378NUW4_9FIRM</name>
<feature type="coiled-coil region" evidence="1">
    <location>
        <begin position="68"/>
        <end position="95"/>
    </location>
</feature>
<evidence type="ECO:0000256" key="1">
    <source>
        <dbReference type="SAM" id="Coils"/>
    </source>
</evidence>
<sequence>MTDNINSAHGKEQNIKMNLLKWLNEGKDPYSIIYELAKYLETVSSEPGYADIILNDIRTVYGIGLNEKTVLSDELLEVRTRLAKLEEAFKQATSDEVQSHLKFAIEHHKKKIQELEHKLM</sequence>
<reference evidence="2 3" key="1">
    <citation type="submission" date="2018-06" db="EMBL/GenBank/DDBJ databases">
        <authorList>
            <consortium name="Pathogen Informatics"/>
            <person name="Doyle S."/>
        </authorList>
    </citation>
    <scope>NUCLEOTIDE SEQUENCE [LARGE SCALE GENOMIC DNA]</scope>
    <source>
        <strain evidence="2 3">NCTC10571</strain>
    </source>
</reference>
<dbReference type="AlphaFoldDB" id="A0A378NUW4"/>
<keyword evidence="1" id="KW-0175">Coiled coil</keyword>
<dbReference type="EMBL" id="UGPP01000001">
    <property type="protein sequence ID" value="STY72150.1"/>
    <property type="molecule type" value="Genomic_DNA"/>
</dbReference>
<accession>A0A378NUW4</accession>
<evidence type="ECO:0000313" key="3">
    <source>
        <dbReference type="Proteomes" id="UP000255234"/>
    </source>
</evidence>